<feature type="compositionally biased region" description="Low complexity" evidence="7">
    <location>
        <begin position="27"/>
        <end position="53"/>
    </location>
</feature>
<dbReference type="AlphaFoldDB" id="A0A418W2H6"/>
<dbReference type="Gene3D" id="3.20.20.370">
    <property type="entry name" value="Glycoside hydrolase/deacetylase"/>
    <property type="match status" value="1"/>
</dbReference>
<comment type="function">
    <text evidence="1">Is involved in generating a small heat-stable compound (Nod), an acylated oligomer of N-acetylglucosamine, that stimulates mitosis in various plant protoplasts.</text>
</comment>
<gene>
    <name evidence="10" type="ORF">D3877_06575</name>
</gene>
<accession>A0A418W2H6</accession>
<evidence type="ECO:0000256" key="6">
    <source>
        <dbReference type="ARBA" id="ARBA00032976"/>
    </source>
</evidence>
<evidence type="ECO:0000256" key="2">
    <source>
        <dbReference type="ARBA" id="ARBA00010973"/>
    </source>
</evidence>
<dbReference type="InterPro" id="IPR050248">
    <property type="entry name" value="Polysacc_deacetylase_ArnD"/>
</dbReference>
<dbReference type="GO" id="GO:0016810">
    <property type="term" value="F:hydrolase activity, acting on carbon-nitrogen (but not peptide) bonds"/>
    <property type="evidence" value="ECO:0007669"/>
    <property type="project" value="InterPro"/>
</dbReference>
<dbReference type="EMBL" id="QYUL01000001">
    <property type="protein sequence ID" value="RJF84235.1"/>
    <property type="molecule type" value="Genomic_DNA"/>
</dbReference>
<evidence type="ECO:0000256" key="3">
    <source>
        <dbReference type="ARBA" id="ARBA00020071"/>
    </source>
</evidence>
<feature type="chain" id="PRO_5019208541" description="Chitooligosaccharide deacetylase" evidence="8">
    <location>
        <begin position="21"/>
        <end position="563"/>
    </location>
</feature>
<comment type="caution">
    <text evidence="10">The sequence shown here is derived from an EMBL/GenBank/DDBJ whole genome shotgun (WGS) entry which is preliminary data.</text>
</comment>
<comment type="similarity">
    <text evidence="2">Belongs to the polysaccharide deacetylase family.</text>
</comment>
<evidence type="ECO:0000256" key="4">
    <source>
        <dbReference type="ARBA" id="ARBA00022723"/>
    </source>
</evidence>
<feature type="region of interest" description="Disordered" evidence="7">
    <location>
        <begin position="238"/>
        <end position="271"/>
    </location>
</feature>
<evidence type="ECO:0000313" key="11">
    <source>
        <dbReference type="Proteomes" id="UP000283458"/>
    </source>
</evidence>
<dbReference type="CDD" id="cd10917">
    <property type="entry name" value="CE4_NodB_like_6s_7s"/>
    <property type="match status" value="1"/>
</dbReference>
<dbReference type="OrthoDB" id="5291101at2"/>
<feature type="region of interest" description="Disordered" evidence="7">
    <location>
        <begin position="21"/>
        <end position="59"/>
    </location>
</feature>
<evidence type="ECO:0000256" key="7">
    <source>
        <dbReference type="SAM" id="MobiDB-lite"/>
    </source>
</evidence>
<protein>
    <recommendedName>
        <fullName evidence="3">Chitooligosaccharide deacetylase</fullName>
    </recommendedName>
    <alternativeName>
        <fullName evidence="6">Nodulation protein B</fullName>
    </alternativeName>
</protein>
<dbReference type="Proteomes" id="UP000283458">
    <property type="component" value="Unassembled WGS sequence"/>
</dbReference>
<dbReference type="InterPro" id="IPR002509">
    <property type="entry name" value="NODB_dom"/>
</dbReference>
<feature type="compositionally biased region" description="Low complexity" evidence="7">
    <location>
        <begin position="238"/>
        <end position="247"/>
    </location>
</feature>
<keyword evidence="11" id="KW-1185">Reference proteome</keyword>
<evidence type="ECO:0000256" key="8">
    <source>
        <dbReference type="SAM" id="SignalP"/>
    </source>
</evidence>
<name>A0A418W2H6_9PROT</name>
<proteinExistence type="inferred from homology"/>
<evidence type="ECO:0000256" key="5">
    <source>
        <dbReference type="ARBA" id="ARBA00022801"/>
    </source>
</evidence>
<keyword evidence="8" id="KW-0732">Signal</keyword>
<dbReference type="PROSITE" id="PS51677">
    <property type="entry name" value="NODB"/>
    <property type="match status" value="1"/>
</dbReference>
<keyword evidence="5" id="KW-0378">Hydrolase</keyword>
<sequence>MGQVVALTLLGSLLALPAFGQTRGDSKPPSASSASSAKSGKSTVAKASASKTSTADRKAVTKVGDGKATLAKGAASVALPAAATAPATTAPIGKTSSGRSLQLGLFSRESDAWYAWESLQRRQPELTRDLKAGVSFLDGKTEASGAVLRAATVGDVDAQRLCRRIVGAGFGCLIVDAPAVSTVATTGMEPAKAATPQPPAATAPVTATAPVSTITVPVAKIPPSVPVPASAPAVSLPPAAVPATATPPAAPPSPATPIPPSAIAQAPATGSLTPSALAPISAAQAAPLAPPPGMIAATPPPEGTVIYTEEDARTMADIEQHSRSKGRLRSVMPDSRLDVMPATLKREGWNLCALTFDDGPHRTVTRQVLDVLNREKVPATYFPVGRVAQHQGDLIRDFIASGHEIGNHSLTHSDLRPMGVEAQRYEIAETNRILRSFGANPVLFRPPYGRYSNELLGVARAEQMSSVLWTVDTRDWKVRNADKIVEHIRTAAGIGSVFLMHSTYASTAEALPRVIAELRNKGCEFVTLSEWLERMRTLALPKIVNAGMPSPAPTASTPPAARN</sequence>
<keyword evidence="4" id="KW-0479">Metal-binding</keyword>
<evidence type="ECO:0000259" key="9">
    <source>
        <dbReference type="PROSITE" id="PS51677"/>
    </source>
</evidence>
<dbReference type="SUPFAM" id="SSF88713">
    <property type="entry name" value="Glycoside hydrolase/deacetylase"/>
    <property type="match status" value="1"/>
</dbReference>
<evidence type="ECO:0000256" key="1">
    <source>
        <dbReference type="ARBA" id="ARBA00003236"/>
    </source>
</evidence>
<dbReference type="PANTHER" id="PTHR10587">
    <property type="entry name" value="GLYCOSYL TRANSFERASE-RELATED"/>
    <property type="match status" value="1"/>
</dbReference>
<dbReference type="PANTHER" id="PTHR10587:SF133">
    <property type="entry name" value="CHITIN DEACETYLASE 1-RELATED"/>
    <property type="match status" value="1"/>
</dbReference>
<feature type="compositionally biased region" description="Pro residues" evidence="7">
    <location>
        <begin position="248"/>
        <end position="260"/>
    </location>
</feature>
<dbReference type="Pfam" id="PF01522">
    <property type="entry name" value="Polysacc_deac_1"/>
    <property type="match status" value="1"/>
</dbReference>
<feature type="signal peptide" evidence="8">
    <location>
        <begin position="1"/>
        <end position="20"/>
    </location>
</feature>
<reference evidence="10 11" key="1">
    <citation type="submission" date="2018-09" db="EMBL/GenBank/DDBJ databases">
        <authorList>
            <person name="Zhu H."/>
        </authorList>
    </citation>
    <scope>NUCLEOTIDE SEQUENCE [LARGE SCALE GENOMIC DNA]</scope>
    <source>
        <strain evidence="10 11">K2W22B-5</strain>
    </source>
</reference>
<dbReference type="GO" id="GO:0016020">
    <property type="term" value="C:membrane"/>
    <property type="evidence" value="ECO:0007669"/>
    <property type="project" value="TreeGrafter"/>
</dbReference>
<dbReference type="GO" id="GO:0046872">
    <property type="term" value="F:metal ion binding"/>
    <property type="evidence" value="ECO:0007669"/>
    <property type="project" value="UniProtKB-KW"/>
</dbReference>
<feature type="domain" description="NodB homology" evidence="9">
    <location>
        <begin position="350"/>
        <end position="526"/>
    </location>
</feature>
<dbReference type="GO" id="GO:0005975">
    <property type="term" value="P:carbohydrate metabolic process"/>
    <property type="evidence" value="ECO:0007669"/>
    <property type="project" value="InterPro"/>
</dbReference>
<organism evidence="10 11">
    <name type="scientific">Azospirillum cavernae</name>
    <dbReference type="NCBI Taxonomy" id="2320860"/>
    <lineage>
        <taxon>Bacteria</taxon>
        <taxon>Pseudomonadati</taxon>
        <taxon>Pseudomonadota</taxon>
        <taxon>Alphaproteobacteria</taxon>
        <taxon>Rhodospirillales</taxon>
        <taxon>Azospirillaceae</taxon>
        <taxon>Azospirillum</taxon>
    </lineage>
</organism>
<dbReference type="InterPro" id="IPR011330">
    <property type="entry name" value="Glyco_hydro/deAcase_b/a-brl"/>
</dbReference>
<feature type="compositionally biased region" description="Low complexity" evidence="7">
    <location>
        <begin position="261"/>
        <end position="271"/>
    </location>
</feature>
<evidence type="ECO:0000313" key="10">
    <source>
        <dbReference type="EMBL" id="RJF84235.1"/>
    </source>
</evidence>